<accession>A0A1R1X7Y1</accession>
<organism evidence="1 2">
    <name type="scientific">Smittium culicis</name>
    <dbReference type="NCBI Taxonomy" id="133412"/>
    <lineage>
        <taxon>Eukaryota</taxon>
        <taxon>Fungi</taxon>
        <taxon>Fungi incertae sedis</taxon>
        <taxon>Zoopagomycota</taxon>
        <taxon>Kickxellomycotina</taxon>
        <taxon>Harpellomycetes</taxon>
        <taxon>Harpellales</taxon>
        <taxon>Legeriomycetaceae</taxon>
        <taxon>Smittium</taxon>
    </lineage>
</organism>
<comment type="caution">
    <text evidence="1">The sequence shown here is derived from an EMBL/GenBank/DDBJ whole genome shotgun (WGS) entry which is preliminary data.</text>
</comment>
<keyword evidence="2" id="KW-1185">Reference proteome</keyword>
<protein>
    <submittedName>
        <fullName evidence="1">Uncharacterized protein</fullName>
    </submittedName>
</protein>
<name>A0A1R1X7Y1_9FUNG</name>
<sequence length="99" mass="11243">MAVNASKCAIMAINCDDAVEMTLQRQTIRSADNYTYLGYIMNSKWDVGKSAAMERIREELGITSVFLHTSTARERAYIKRPESKTRLSDLIKQPIKAKK</sequence>
<proteinExistence type="predicted"/>
<evidence type="ECO:0000313" key="2">
    <source>
        <dbReference type="Proteomes" id="UP000187283"/>
    </source>
</evidence>
<dbReference type="AlphaFoldDB" id="A0A1R1X7Y1"/>
<reference evidence="1 2" key="1">
    <citation type="submission" date="2017-01" db="EMBL/GenBank/DDBJ databases">
        <authorList>
            <person name="Mah S.A."/>
            <person name="Swanson W.J."/>
            <person name="Moy G.W."/>
            <person name="Vacquier V.D."/>
        </authorList>
    </citation>
    <scope>NUCLEOTIDE SEQUENCE [LARGE SCALE GENOMIC DNA]</scope>
    <source>
        <strain evidence="1 2">GSMNP</strain>
    </source>
</reference>
<dbReference type="EMBL" id="LSSN01004865">
    <property type="protein sequence ID" value="OMJ10744.1"/>
    <property type="molecule type" value="Genomic_DNA"/>
</dbReference>
<gene>
    <name evidence="1" type="ORF">AYI70_g10143</name>
</gene>
<evidence type="ECO:0000313" key="1">
    <source>
        <dbReference type="EMBL" id="OMJ10744.1"/>
    </source>
</evidence>
<dbReference type="Proteomes" id="UP000187283">
    <property type="component" value="Unassembled WGS sequence"/>
</dbReference>